<accession>A0A484L685</accession>
<organism evidence="1 2">
    <name type="scientific">Cuscuta campestris</name>
    <dbReference type="NCBI Taxonomy" id="132261"/>
    <lineage>
        <taxon>Eukaryota</taxon>
        <taxon>Viridiplantae</taxon>
        <taxon>Streptophyta</taxon>
        <taxon>Embryophyta</taxon>
        <taxon>Tracheophyta</taxon>
        <taxon>Spermatophyta</taxon>
        <taxon>Magnoliopsida</taxon>
        <taxon>eudicotyledons</taxon>
        <taxon>Gunneridae</taxon>
        <taxon>Pentapetalae</taxon>
        <taxon>asterids</taxon>
        <taxon>lamiids</taxon>
        <taxon>Solanales</taxon>
        <taxon>Convolvulaceae</taxon>
        <taxon>Cuscuteae</taxon>
        <taxon>Cuscuta</taxon>
        <taxon>Cuscuta subgen. Grammica</taxon>
        <taxon>Cuscuta sect. Cleistogrammica</taxon>
    </lineage>
</organism>
<dbReference type="EMBL" id="OOIL02001058">
    <property type="protein sequence ID" value="VFQ71714.1"/>
    <property type="molecule type" value="Genomic_DNA"/>
</dbReference>
<name>A0A484L685_9ASTE</name>
<dbReference type="Proteomes" id="UP000595140">
    <property type="component" value="Unassembled WGS sequence"/>
</dbReference>
<proteinExistence type="predicted"/>
<sequence>MIRIPCTKRSLKFFPELDYCYPRMESPLDKNNNNPSHRERGVENHPVGVVLHNMRRLLQREKVTAKEERKATWFD</sequence>
<gene>
    <name evidence="1" type="ORF">CCAM_LOCUS13490</name>
</gene>
<protein>
    <submittedName>
        <fullName evidence="1">Uncharacterized protein</fullName>
    </submittedName>
</protein>
<keyword evidence="2" id="KW-1185">Reference proteome</keyword>
<evidence type="ECO:0000313" key="2">
    <source>
        <dbReference type="Proteomes" id="UP000595140"/>
    </source>
</evidence>
<dbReference type="AlphaFoldDB" id="A0A484L685"/>
<reference evidence="1 2" key="1">
    <citation type="submission" date="2018-04" db="EMBL/GenBank/DDBJ databases">
        <authorList>
            <person name="Vogel A."/>
        </authorList>
    </citation>
    <scope>NUCLEOTIDE SEQUENCE [LARGE SCALE GENOMIC DNA]</scope>
</reference>
<evidence type="ECO:0000313" key="1">
    <source>
        <dbReference type="EMBL" id="VFQ71714.1"/>
    </source>
</evidence>